<proteinExistence type="predicted"/>
<dbReference type="AlphaFoldDB" id="A0A1R3JNE1"/>
<feature type="compositionally biased region" description="Low complexity" evidence="1">
    <location>
        <begin position="23"/>
        <end position="37"/>
    </location>
</feature>
<dbReference type="Proteomes" id="UP000187203">
    <property type="component" value="Unassembled WGS sequence"/>
</dbReference>
<dbReference type="EMBL" id="AWUE01015652">
    <property type="protein sequence ID" value="OMO96402.1"/>
    <property type="molecule type" value="Genomic_DNA"/>
</dbReference>
<dbReference type="STRING" id="93759.A0A1R3JNE1"/>
<sequence length="56" mass="5904">MLVPMEFFLIGFGFQRQSPLATSSSNGSNPSSPSSHSCIAPELLSPKGLGIKLEPI</sequence>
<evidence type="ECO:0000256" key="1">
    <source>
        <dbReference type="SAM" id="MobiDB-lite"/>
    </source>
</evidence>
<keyword evidence="3" id="KW-1185">Reference proteome</keyword>
<feature type="region of interest" description="Disordered" evidence="1">
    <location>
        <begin position="19"/>
        <end position="42"/>
    </location>
</feature>
<gene>
    <name evidence="2" type="ORF">COLO4_15292</name>
</gene>
<protein>
    <submittedName>
        <fullName evidence="2">Uncharacterized protein</fullName>
    </submittedName>
</protein>
<evidence type="ECO:0000313" key="2">
    <source>
        <dbReference type="EMBL" id="OMO96402.1"/>
    </source>
</evidence>
<evidence type="ECO:0000313" key="3">
    <source>
        <dbReference type="Proteomes" id="UP000187203"/>
    </source>
</evidence>
<reference evidence="3" key="1">
    <citation type="submission" date="2013-09" db="EMBL/GenBank/DDBJ databases">
        <title>Corchorus olitorius genome sequencing.</title>
        <authorList>
            <person name="Alam M."/>
            <person name="Haque M.S."/>
            <person name="Islam M.S."/>
            <person name="Emdad E.M."/>
            <person name="Islam M.M."/>
            <person name="Ahmed B."/>
            <person name="Halim A."/>
            <person name="Hossen Q.M.M."/>
            <person name="Hossain M.Z."/>
            <person name="Ahmed R."/>
            <person name="Khan M.M."/>
            <person name="Islam R."/>
            <person name="Rashid M.M."/>
            <person name="Khan S.A."/>
            <person name="Rahman M.S."/>
            <person name="Alam M."/>
            <person name="Yahiya A.S."/>
            <person name="Khan M.S."/>
            <person name="Azam M.S."/>
            <person name="Haque T."/>
            <person name="Lashkar M.Z.H."/>
            <person name="Akhand A.I."/>
            <person name="Morshed G."/>
            <person name="Roy S."/>
            <person name="Uddin K.S."/>
            <person name="Rabeya T."/>
            <person name="Hossain A.S."/>
            <person name="Chowdhury A."/>
            <person name="Snigdha A.R."/>
            <person name="Mortoza M.S."/>
            <person name="Matin S.A."/>
            <person name="Hoque S.M.E."/>
            <person name="Islam M.K."/>
            <person name="Roy D.K."/>
            <person name="Haider R."/>
            <person name="Moosa M.M."/>
            <person name="Elias S.M."/>
            <person name="Hasan A.M."/>
            <person name="Jahan S."/>
            <person name="Shafiuddin M."/>
            <person name="Mahmood N."/>
            <person name="Shommy N.S."/>
        </authorList>
    </citation>
    <scope>NUCLEOTIDE SEQUENCE [LARGE SCALE GENOMIC DNA]</scope>
    <source>
        <strain evidence="3">cv. O-4</strain>
    </source>
</reference>
<accession>A0A1R3JNE1</accession>
<name>A0A1R3JNE1_9ROSI</name>
<comment type="caution">
    <text evidence="2">The sequence shown here is derived from an EMBL/GenBank/DDBJ whole genome shotgun (WGS) entry which is preliminary data.</text>
</comment>
<organism evidence="2 3">
    <name type="scientific">Corchorus olitorius</name>
    <dbReference type="NCBI Taxonomy" id="93759"/>
    <lineage>
        <taxon>Eukaryota</taxon>
        <taxon>Viridiplantae</taxon>
        <taxon>Streptophyta</taxon>
        <taxon>Embryophyta</taxon>
        <taxon>Tracheophyta</taxon>
        <taxon>Spermatophyta</taxon>
        <taxon>Magnoliopsida</taxon>
        <taxon>eudicotyledons</taxon>
        <taxon>Gunneridae</taxon>
        <taxon>Pentapetalae</taxon>
        <taxon>rosids</taxon>
        <taxon>malvids</taxon>
        <taxon>Malvales</taxon>
        <taxon>Malvaceae</taxon>
        <taxon>Grewioideae</taxon>
        <taxon>Apeibeae</taxon>
        <taxon>Corchorus</taxon>
    </lineage>
</organism>